<reference evidence="3" key="2">
    <citation type="journal article" date="2022" name="Res Sq">
        <title>Evolution of multicellular longitudinally dividing oral cavity symbionts (Neisseriaceae).</title>
        <authorList>
            <person name="Nyongesa S."/>
            <person name="Weber P."/>
            <person name="Bernet E."/>
            <person name="Pullido F."/>
            <person name="Nieckarz M."/>
            <person name="Delaby M."/>
            <person name="Nieves C."/>
            <person name="Viehboeck T."/>
            <person name="Krause N."/>
            <person name="Rivera-Millot A."/>
            <person name="Nakamura A."/>
            <person name="Vischer N."/>
            <person name="VanNieuwenhze M."/>
            <person name="Brun Y."/>
            <person name="Cava F."/>
            <person name="Bulgheresi S."/>
            <person name="Veyrier F."/>
        </authorList>
    </citation>
    <scope>NUCLEOTIDE SEQUENCE</scope>
    <source>
        <strain evidence="3">SAG 1488-6</strain>
    </source>
</reference>
<evidence type="ECO:0000256" key="1">
    <source>
        <dbReference type="SAM" id="MobiDB-lite"/>
    </source>
</evidence>
<evidence type="ECO:0000313" key="4">
    <source>
        <dbReference type="Proteomes" id="UP000832034"/>
    </source>
</evidence>
<dbReference type="EMBL" id="CP091512">
    <property type="protein sequence ID" value="UOO92639.1"/>
    <property type="molecule type" value="Genomic_DNA"/>
</dbReference>
<accession>A0ABY4EB47</accession>
<feature type="region of interest" description="Disordered" evidence="1">
    <location>
        <begin position="98"/>
        <end position="119"/>
    </location>
</feature>
<feature type="compositionally biased region" description="Polar residues" evidence="1">
    <location>
        <begin position="104"/>
        <end position="119"/>
    </location>
</feature>
<feature type="chain" id="PRO_5045621626" description="Secreted protein" evidence="2">
    <location>
        <begin position="24"/>
        <end position="119"/>
    </location>
</feature>
<name>A0ABY4EB47_VITST</name>
<organism evidence="3 4">
    <name type="scientific">Vitreoscilla stercoraria</name>
    <dbReference type="NCBI Taxonomy" id="61"/>
    <lineage>
        <taxon>Bacteria</taxon>
        <taxon>Pseudomonadati</taxon>
        <taxon>Pseudomonadota</taxon>
        <taxon>Betaproteobacteria</taxon>
        <taxon>Neisseriales</taxon>
        <taxon>Neisseriaceae</taxon>
        <taxon>Vitreoscilla</taxon>
    </lineage>
</organism>
<dbReference type="Proteomes" id="UP000832034">
    <property type="component" value="Chromosome"/>
</dbReference>
<protein>
    <recommendedName>
        <fullName evidence="5">Secreted protein</fullName>
    </recommendedName>
</protein>
<sequence>MMKSISWVCVSLMLAACSGADEAAKTNAKQAASGVAASTPVAVASAPVVALPASCQQMIANIEKCVVKYEKENPAEGLALRTELEQLRGQISSGTDAQALDQACSESNRQSAQIPETQC</sequence>
<proteinExistence type="predicted"/>
<evidence type="ECO:0000256" key="2">
    <source>
        <dbReference type="SAM" id="SignalP"/>
    </source>
</evidence>
<evidence type="ECO:0000313" key="3">
    <source>
        <dbReference type="EMBL" id="UOO92639.1"/>
    </source>
</evidence>
<keyword evidence="2" id="KW-0732">Signal</keyword>
<reference evidence="3" key="1">
    <citation type="submission" date="2021-12" db="EMBL/GenBank/DDBJ databases">
        <authorList>
            <person name="Veyrier F.J."/>
        </authorList>
    </citation>
    <scope>NUCLEOTIDE SEQUENCE</scope>
    <source>
        <strain evidence="3">SAG 1488-6</strain>
    </source>
</reference>
<dbReference type="PROSITE" id="PS51257">
    <property type="entry name" value="PROKAR_LIPOPROTEIN"/>
    <property type="match status" value="1"/>
</dbReference>
<feature type="signal peptide" evidence="2">
    <location>
        <begin position="1"/>
        <end position="23"/>
    </location>
</feature>
<keyword evidence="4" id="KW-1185">Reference proteome</keyword>
<dbReference type="RefSeq" id="WP_019957989.1">
    <property type="nucleotide sequence ID" value="NZ_CP091512.1"/>
</dbReference>
<evidence type="ECO:0008006" key="5">
    <source>
        <dbReference type="Google" id="ProtNLM"/>
    </source>
</evidence>
<gene>
    <name evidence="3" type="ORF">LVJ81_00905</name>
</gene>